<reference evidence="1" key="1">
    <citation type="submission" date="2022-05" db="EMBL/GenBank/DDBJ databases">
        <title>Chromosome-level genome of Chaenocephalus aceratus.</title>
        <authorList>
            <person name="Park H."/>
        </authorList>
    </citation>
    <scope>NUCLEOTIDE SEQUENCE</scope>
    <source>
        <strain evidence="1">KU_202001</strain>
    </source>
</reference>
<dbReference type="EMBL" id="CM043802">
    <property type="protein sequence ID" value="KAI4808561.1"/>
    <property type="molecule type" value="Genomic_DNA"/>
</dbReference>
<sequence length="88" mass="9213">MSLSVPDCLAGEQESALNGFHGAGNERERGRSLETNASRVPGPSGGTRQLEERPGGEIYPCRRSASSTITGASSPNRPVGEDCARPQT</sequence>
<evidence type="ECO:0000313" key="2">
    <source>
        <dbReference type="Proteomes" id="UP001057452"/>
    </source>
</evidence>
<evidence type="ECO:0000313" key="1">
    <source>
        <dbReference type="EMBL" id="KAI4808561.1"/>
    </source>
</evidence>
<dbReference type="Proteomes" id="UP001057452">
    <property type="component" value="Chromosome 18"/>
</dbReference>
<keyword evidence="2" id="KW-1185">Reference proteome</keyword>
<comment type="caution">
    <text evidence="1">The sequence shown here is derived from an EMBL/GenBank/DDBJ whole genome shotgun (WGS) entry which is preliminary data.</text>
</comment>
<name>A0ACB9W7B9_CHAAC</name>
<proteinExistence type="predicted"/>
<accession>A0ACB9W7B9</accession>
<organism evidence="1 2">
    <name type="scientific">Chaenocephalus aceratus</name>
    <name type="common">Blackfin icefish</name>
    <name type="synonym">Chaenichthys aceratus</name>
    <dbReference type="NCBI Taxonomy" id="36190"/>
    <lineage>
        <taxon>Eukaryota</taxon>
        <taxon>Metazoa</taxon>
        <taxon>Chordata</taxon>
        <taxon>Craniata</taxon>
        <taxon>Vertebrata</taxon>
        <taxon>Euteleostomi</taxon>
        <taxon>Actinopterygii</taxon>
        <taxon>Neopterygii</taxon>
        <taxon>Teleostei</taxon>
        <taxon>Neoteleostei</taxon>
        <taxon>Acanthomorphata</taxon>
        <taxon>Eupercaria</taxon>
        <taxon>Perciformes</taxon>
        <taxon>Notothenioidei</taxon>
        <taxon>Channichthyidae</taxon>
        <taxon>Chaenocephalus</taxon>
    </lineage>
</organism>
<protein>
    <submittedName>
        <fullName evidence="1">Uncharacterized protein</fullName>
    </submittedName>
</protein>
<gene>
    <name evidence="1" type="ORF">KUCAC02_000618</name>
</gene>